<sequence length="72" mass="7587">ETRSHDGNTLHGSASQLILDNGGVSQPSDPGGGSSQDTNSGSDKLHPDVRPYAMMTRTGYMEFDPMQVSCGC</sequence>
<feature type="non-terminal residue" evidence="2">
    <location>
        <position position="1"/>
    </location>
</feature>
<reference evidence="2 3" key="2">
    <citation type="journal article" date="2017" name="Front. Plant Sci.">
        <title>Gene Classification and Mining of Molecular Markers Useful in Red Clover (Trifolium pratense) Breeding.</title>
        <authorList>
            <person name="Istvanek J."/>
            <person name="Dluhosova J."/>
            <person name="Dluhos P."/>
            <person name="Patkova L."/>
            <person name="Nedelnik J."/>
            <person name="Repkova J."/>
        </authorList>
    </citation>
    <scope>NUCLEOTIDE SEQUENCE [LARGE SCALE GENOMIC DNA]</scope>
    <source>
        <strain evidence="3">cv. Tatra</strain>
        <tissue evidence="2">Young leaves</tissue>
    </source>
</reference>
<organism evidence="2 3">
    <name type="scientific">Trifolium pratense</name>
    <name type="common">Red clover</name>
    <dbReference type="NCBI Taxonomy" id="57577"/>
    <lineage>
        <taxon>Eukaryota</taxon>
        <taxon>Viridiplantae</taxon>
        <taxon>Streptophyta</taxon>
        <taxon>Embryophyta</taxon>
        <taxon>Tracheophyta</taxon>
        <taxon>Spermatophyta</taxon>
        <taxon>Magnoliopsida</taxon>
        <taxon>eudicotyledons</taxon>
        <taxon>Gunneridae</taxon>
        <taxon>Pentapetalae</taxon>
        <taxon>rosids</taxon>
        <taxon>fabids</taxon>
        <taxon>Fabales</taxon>
        <taxon>Fabaceae</taxon>
        <taxon>Papilionoideae</taxon>
        <taxon>50 kb inversion clade</taxon>
        <taxon>NPAAA clade</taxon>
        <taxon>Hologalegina</taxon>
        <taxon>IRL clade</taxon>
        <taxon>Trifolieae</taxon>
        <taxon>Trifolium</taxon>
    </lineage>
</organism>
<dbReference type="EMBL" id="ASHM01078083">
    <property type="protein sequence ID" value="PNX58210.1"/>
    <property type="molecule type" value="Genomic_DNA"/>
</dbReference>
<gene>
    <name evidence="2" type="ORF">L195_g050794</name>
</gene>
<accession>A0A2K3JW22</accession>
<dbReference type="AlphaFoldDB" id="A0A2K3JW22"/>
<reference evidence="2 3" key="1">
    <citation type="journal article" date="2014" name="Am. J. Bot.">
        <title>Genome assembly and annotation for red clover (Trifolium pratense; Fabaceae).</title>
        <authorList>
            <person name="Istvanek J."/>
            <person name="Jaros M."/>
            <person name="Krenek A."/>
            <person name="Repkova J."/>
        </authorList>
    </citation>
    <scope>NUCLEOTIDE SEQUENCE [LARGE SCALE GENOMIC DNA]</scope>
    <source>
        <strain evidence="3">cv. Tatra</strain>
        <tissue evidence="2">Young leaves</tissue>
    </source>
</reference>
<evidence type="ECO:0000256" key="1">
    <source>
        <dbReference type="SAM" id="MobiDB-lite"/>
    </source>
</evidence>
<name>A0A2K3JW22_TRIPR</name>
<comment type="caution">
    <text evidence="2">The sequence shown here is derived from an EMBL/GenBank/DDBJ whole genome shotgun (WGS) entry which is preliminary data.</text>
</comment>
<proteinExistence type="predicted"/>
<evidence type="ECO:0000313" key="2">
    <source>
        <dbReference type="EMBL" id="PNX58210.1"/>
    </source>
</evidence>
<feature type="region of interest" description="Disordered" evidence="1">
    <location>
        <begin position="1"/>
        <end position="51"/>
    </location>
</feature>
<protein>
    <submittedName>
        <fullName evidence="2">Uncharacterized protein</fullName>
    </submittedName>
</protein>
<dbReference type="Proteomes" id="UP000236291">
    <property type="component" value="Unassembled WGS sequence"/>
</dbReference>
<evidence type="ECO:0000313" key="3">
    <source>
        <dbReference type="Proteomes" id="UP000236291"/>
    </source>
</evidence>